<proteinExistence type="predicted"/>
<name>A0A267MP41_9FIRM</name>
<dbReference type="RefSeq" id="WP_095130575.1">
    <property type="nucleotide sequence ID" value="NZ_NIBG01000001.1"/>
</dbReference>
<organism evidence="1 2">
    <name type="scientific">Anaeromicrobium sediminis</name>
    <dbReference type="NCBI Taxonomy" id="1478221"/>
    <lineage>
        <taxon>Bacteria</taxon>
        <taxon>Bacillati</taxon>
        <taxon>Bacillota</taxon>
        <taxon>Clostridia</taxon>
        <taxon>Peptostreptococcales</taxon>
        <taxon>Thermotaleaceae</taxon>
        <taxon>Anaeromicrobium</taxon>
    </lineage>
</organism>
<dbReference type="Proteomes" id="UP000216024">
    <property type="component" value="Unassembled WGS sequence"/>
</dbReference>
<reference evidence="1 2" key="1">
    <citation type="submission" date="2017-06" db="EMBL/GenBank/DDBJ databases">
        <title>Draft genome sequence of anaerobic fermentative bacterium Anaeromicrobium sediminis DY2726D isolated from West Pacific Ocean sediments.</title>
        <authorList>
            <person name="Zeng X."/>
        </authorList>
    </citation>
    <scope>NUCLEOTIDE SEQUENCE [LARGE SCALE GENOMIC DNA]</scope>
    <source>
        <strain evidence="1 2">DY2726D</strain>
    </source>
</reference>
<gene>
    <name evidence="1" type="ORF">CCE28_02370</name>
</gene>
<protein>
    <submittedName>
        <fullName evidence="1">Uncharacterized protein</fullName>
    </submittedName>
</protein>
<sequence length="104" mass="11548">MNTATSIPPNLLAKAKRLNPFASFPNKPGEGAILSSYFIGDTSTGDVFYFATAKSHDGRLYLIHHIVDRPLIDAVPNILLQSPYLFMTWNEKGKIIEWAAGQQK</sequence>
<accession>A0A267MP41</accession>
<evidence type="ECO:0000313" key="1">
    <source>
        <dbReference type="EMBL" id="PAB61296.1"/>
    </source>
</evidence>
<dbReference type="OrthoDB" id="2083089at2"/>
<keyword evidence="2" id="KW-1185">Reference proteome</keyword>
<dbReference type="EMBL" id="NIBG01000001">
    <property type="protein sequence ID" value="PAB61296.1"/>
    <property type="molecule type" value="Genomic_DNA"/>
</dbReference>
<dbReference type="AlphaFoldDB" id="A0A267MP41"/>
<evidence type="ECO:0000313" key="2">
    <source>
        <dbReference type="Proteomes" id="UP000216024"/>
    </source>
</evidence>
<comment type="caution">
    <text evidence="1">The sequence shown here is derived from an EMBL/GenBank/DDBJ whole genome shotgun (WGS) entry which is preliminary data.</text>
</comment>